<gene>
    <name evidence="1" type="ORF">CRE_27608</name>
</gene>
<dbReference type="AlphaFoldDB" id="E3MKH8"/>
<sequence>MLTLAELKLIRHKTAQLDEKIQQMERRRANMIITSRHLVDAFRALAGEYAINCDVVALTGKPVNDPKVANPVICNQGDRRLMENENDVVTTVLEYRAFLANVDDPNPMTVSERWNEENGQETSDHLQVFAYQPLPDSPVDTARQSFFCLSSFCSKIIICVVLFKVSSIDSNFLKALMSMLNCPMIGNKFF</sequence>
<organism evidence="2">
    <name type="scientific">Caenorhabditis remanei</name>
    <name type="common">Caenorhabditis vulgaris</name>
    <dbReference type="NCBI Taxonomy" id="31234"/>
    <lineage>
        <taxon>Eukaryota</taxon>
        <taxon>Metazoa</taxon>
        <taxon>Ecdysozoa</taxon>
        <taxon>Nematoda</taxon>
        <taxon>Chromadorea</taxon>
        <taxon>Rhabditida</taxon>
        <taxon>Rhabditina</taxon>
        <taxon>Rhabditomorpha</taxon>
        <taxon>Rhabditoidea</taxon>
        <taxon>Rhabditidae</taxon>
        <taxon>Peloderinae</taxon>
        <taxon>Caenorhabditis</taxon>
    </lineage>
</organism>
<proteinExistence type="predicted"/>
<dbReference type="EMBL" id="DS268452">
    <property type="protein sequence ID" value="EFP04070.1"/>
    <property type="molecule type" value="Genomic_DNA"/>
</dbReference>
<evidence type="ECO:0000313" key="1">
    <source>
        <dbReference type="EMBL" id="EFP04070.1"/>
    </source>
</evidence>
<dbReference type="HOGENOM" id="CLU_1429249_0_0_1"/>
<name>E3MKH8_CAERE</name>
<protein>
    <submittedName>
        <fullName evidence="1">Uncharacterized protein</fullName>
    </submittedName>
</protein>
<keyword evidence="2" id="KW-1185">Reference proteome</keyword>
<reference evidence="1" key="1">
    <citation type="submission" date="2007-07" db="EMBL/GenBank/DDBJ databases">
        <title>PCAP assembly of the Caenorhabditis remanei genome.</title>
        <authorList>
            <consortium name="The Caenorhabditis remanei Sequencing Consortium"/>
            <person name="Wilson R.K."/>
        </authorList>
    </citation>
    <scope>NUCLEOTIDE SEQUENCE [LARGE SCALE GENOMIC DNA]</scope>
    <source>
        <strain evidence="1">PB4641</strain>
    </source>
</reference>
<accession>E3MKH8</accession>
<dbReference type="InParanoid" id="E3MKH8"/>
<evidence type="ECO:0000313" key="2">
    <source>
        <dbReference type="Proteomes" id="UP000008281"/>
    </source>
</evidence>
<dbReference type="Proteomes" id="UP000008281">
    <property type="component" value="Unassembled WGS sequence"/>
</dbReference>